<evidence type="ECO:0000313" key="2">
    <source>
        <dbReference type="Proteomes" id="UP001177140"/>
    </source>
</evidence>
<proteinExistence type="predicted"/>
<comment type="caution">
    <text evidence="1">The sequence shown here is derived from an EMBL/GenBank/DDBJ whole genome shotgun (WGS) entry which is preliminary data.</text>
</comment>
<dbReference type="PRINTS" id="PR00019">
    <property type="entry name" value="LEURICHRPT"/>
</dbReference>
<feature type="non-terminal residue" evidence="1">
    <location>
        <position position="63"/>
    </location>
</feature>
<sequence length="63" mass="6822">MHSLLSLDLSGNNLTGPIPSCLLEFENLGFLDLSRNNLHGTVPRILHLNYSSSLPTGFGLNLS</sequence>
<organism evidence="1 2">
    <name type="scientific">Papaver nudicaule</name>
    <name type="common">Iceland poppy</name>
    <dbReference type="NCBI Taxonomy" id="74823"/>
    <lineage>
        <taxon>Eukaryota</taxon>
        <taxon>Viridiplantae</taxon>
        <taxon>Streptophyta</taxon>
        <taxon>Embryophyta</taxon>
        <taxon>Tracheophyta</taxon>
        <taxon>Spermatophyta</taxon>
        <taxon>Magnoliopsida</taxon>
        <taxon>Ranunculales</taxon>
        <taxon>Papaveraceae</taxon>
        <taxon>Papaveroideae</taxon>
        <taxon>Papaver</taxon>
    </lineage>
</organism>
<dbReference type="SUPFAM" id="SSF52058">
    <property type="entry name" value="L domain-like"/>
    <property type="match status" value="1"/>
</dbReference>
<dbReference type="InterPro" id="IPR001611">
    <property type="entry name" value="Leu-rich_rpt"/>
</dbReference>
<dbReference type="PANTHER" id="PTHR48065:SF11">
    <property type="entry name" value="OS11G0213300 PROTEIN"/>
    <property type="match status" value="1"/>
</dbReference>
<protein>
    <submittedName>
        <fullName evidence="1">Uncharacterized protein</fullName>
    </submittedName>
</protein>
<dbReference type="EMBL" id="JAJJMA010100657">
    <property type="protein sequence ID" value="MCL7030369.1"/>
    <property type="molecule type" value="Genomic_DNA"/>
</dbReference>
<accession>A0AA41RZX6</accession>
<dbReference type="Proteomes" id="UP001177140">
    <property type="component" value="Unassembled WGS sequence"/>
</dbReference>
<name>A0AA41RZX6_PAPNU</name>
<dbReference type="InterPro" id="IPR032675">
    <property type="entry name" value="LRR_dom_sf"/>
</dbReference>
<gene>
    <name evidence="1" type="ORF">MKW94_025595</name>
</gene>
<keyword evidence="2" id="KW-1185">Reference proteome</keyword>
<dbReference type="Pfam" id="PF00560">
    <property type="entry name" value="LRR_1"/>
    <property type="match status" value="2"/>
</dbReference>
<dbReference type="AlphaFoldDB" id="A0AA41RZX6"/>
<dbReference type="Gene3D" id="3.80.10.10">
    <property type="entry name" value="Ribonuclease Inhibitor"/>
    <property type="match status" value="1"/>
</dbReference>
<evidence type="ECO:0000313" key="1">
    <source>
        <dbReference type="EMBL" id="MCL7030369.1"/>
    </source>
</evidence>
<dbReference type="PANTHER" id="PTHR48065">
    <property type="entry name" value="OS10G0469600 PROTEIN"/>
    <property type="match status" value="1"/>
</dbReference>
<reference evidence="1" key="1">
    <citation type="submission" date="2022-03" db="EMBL/GenBank/DDBJ databases">
        <title>A functionally conserved STORR gene fusion in Papaver species that diverged 16.8 million years ago.</title>
        <authorList>
            <person name="Catania T."/>
        </authorList>
    </citation>
    <scope>NUCLEOTIDE SEQUENCE</scope>
    <source>
        <strain evidence="1">S-191538</strain>
    </source>
</reference>